<sequence length="69" mass="7576">MTGRQLSSSSDQWLEQLAHEHGQRCSQREQEAEEPHGVEDGVPGADVALSTLRSLSVGVAPDECQFQRN</sequence>
<gene>
    <name evidence="2" type="ORF">PC117_g15592</name>
</gene>
<name>A0A8T1CIV4_9STRA</name>
<dbReference type="AlphaFoldDB" id="A0A8T1CIV4"/>
<feature type="compositionally biased region" description="Basic and acidic residues" evidence="1">
    <location>
        <begin position="17"/>
        <end position="39"/>
    </location>
</feature>
<evidence type="ECO:0000256" key="1">
    <source>
        <dbReference type="SAM" id="MobiDB-lite"/>
    </source>
</evidence>
<feature type="compositionally biased region" description="Polar residues" evidence="1">
    <location>
        <begin position="1"/>
        <end position="13"/>
    </location>
</feature>
<accession>A0A8T1CIV4</accession>
<reference evidence="2" key="1">
    <citation type="submission" date="2018-10" db="EMBL/GenBank/DDBJ databases">
        <title>Effector identification in a new, highly contiguous assembly of the strawberry crown rot pathogen Phytophthora cactorum.</title>
        <authorList>
            <person name="Armitage A.D."/>
            <person name="Nellist C.F."/>
            <person name="Bates H."/>
            <person name="Vickerstaff R.J."/>
            <person name="Harrison R.J."/>
        </authorList>
    </citation>
    <scope>NUCLEOTIDE SEQUENCE</scope>
    <source>
        <strain evidence="2">4040</strain>
    </source>
</reference>
<feature type="region of interest" description="Disordered" evidence="1">
    <location>
        <begin position="1"/>
        <end position="44"/>
    </location>
</feature>
<proteinExistence type="predicted"/>
<protein>
    <submittedName>
        <fullName evidence="2">Uncharacterized protein</fullName>
    </submittedName>
</protein>
<evidence type="ECO:0000313" key="3">
    <source>
        <dbReference type="Proteomes" id="UP000736787"/>
    </source>
</evidence>
<organism evidence="2 3">
    <name type="scientific">Phytophthora cactorum</name>
    <dbReference type="NCBI Taxonomy" id="29920"/>
    <lineage>
        <taxon>Eukaryota</taxon>
        <taxon>Sar</taxon>
        <taxon>Stramenopiles</taxon>
        <taxon>Oomycota</taxon>
        <taxon>Peronosporomycetes</taxon>
        <taxon>Peronosporales</taxon>
        <taxon>Peronosporaceae</taxon>
        <taxon>Phytophthora</taxon>
    </lineage>
</organism>
<dbReference type="Proteomes" id="UP000736787">
    <property type="component" value="Unassembled WGS sequence"/>
</dbReference>
<evidence type="ECO:0000313" key="2">
    <source>
        <dbReference type="EMBL" id="KAG2923795.1"/>
    </source>
</evidence>
<comment type="caution">
    <text evidence="2">The sequence shown here is derived from an EMBL/GenBank/DDBJ whole genome shotgun (WGS) entry which is preliminary data.</text>
</comment>
<dbReference type="EMBL" id="RCMK01000526">
    <property type="protein sequence ID" value="KAG2923795.1"/>
    <property type="molecule type" value="Genomic_DNA"/>
</dbReference>